<keyword evidence="3" id="KW-1185">Reference proteome</keyword>
<feature type="transmembrane region" description="Helical" evidence="1">
    <location>
        <begin position="241"/>
        <end position="259"/>
    </location>
</feature>
<evidence type="ECO:0000313" key="2">
    <source>
        <dbReference type="EMBL" id="MDA4848754.1"/>
    </source>
</evidence>
<comment type="caution">
    <text evidence="2">The sequence shown here is derived from an EMBL/GenBank/DDBJ whole genome shotgun (WGS) entry which is preliminary data.</text>
</comment>
<evidence type="ECO:0008006" key="4">
    <source>
        <dbReference type="Google" id="ProtNLM"/>
    </source>
</evidence>
<feature type="transmembrane region" description="Helical" evidence="1">
    <location>
        <begin position="492"/>
        <end position="507"/>
    </location>
</feature>
<feature type="transmembrane region" description="Helical" evidence="1">
    <location>
        <begin position="327"/>
        <end position="345"/>
    </location>
</feature>
<proteinExistence type="predicted"/>
<feature type="transmembrane region" description="Helical" evidence="1">
    <location>
        <begin position="436"/>
        <end position="457"/>
    </location>
</feature>
<dbReference type="EMBL" id="JAPJZH010000030">
    <property type="protein sequence ID" value="MDA4848754.1"/>
    <property type="molecule type" value="Genomic_DNA"/>
</dbReference>
<feature type="transmembrane region" description="Helical" evidence="1">
    <location>
        <begin position="287"/>
        <end position="306"/>
    </location>
</feature>
<sequence length="791" mass="86868">MSASIEDLLTDIAGETAEQTVEFATELPPITKRKLTIVLGRNEVRYQLRATLPAHDPRAAAVLRGDGSAAAFIRSVHGTILFDGTSYSSVQVTPLTINARNNSVEILQERSGLPISVFEDGKLGISRSWENSTPVARDEIEIRAEFPKLTGYFPAPTRARDNIIVWRAVDEALPRDLTVFVDATRSQPDLWAVGPRNVVPRYLVGFVQDGLAIIPLLWFLAIIRHRFANRPAAHRTALRRITLLLGAFVVFGTMANMPFDLSRELSQLASAMLGEAVFDFPVRLRELSLTLTYIILFLLFGIWWFFTGMRGIVAEAATDIRAILLKATVWGLLYNILWVVAGNRYDLTGVVEAGLVYGPWIAAFLVCALIGYFLIDRLWSTARLVSGLQPRIGPGLVLLTVIVLLILGRPGTFLYDPTFDSVNSPFYDAVFTVLRFVNQLGSLAPILAAFLICATLLNKSYYDGRKTRFALAMLLFAGTLAGMGQVWIVVPVSFLLALLIFPQFVLIRKERILLLKRYGNEIISKRDDYLTIEFDHAKQFVPSASWFGLGLFGLNAEDKQKKREYVPLKATIDGGAKVPLAELAFAFGQSDKPFENAVAALRVGAWGALFFVLIYAVPSFSATDHGDHFPYLSALSRVVSVGGYWMIAAFFFGYFYDLIRGAAGWKKGMVLALGITLAREPLAILAAQSAADYAAIGISVIQRFAFFLFIGLLAFDIRTFRAAAGKNIDWRLFPLVAGLSVVEAVVSVAIAGAGVAATTTFTGQLTTVLGQVATELIPTTDQGTTPPRDLR</sequence>
<feature type="transmembrane region" description="Helical" evidence="1">
    <location>
        <begin position="599"/>
        <end position="618"/>
    </location>
</feature>
<keyword evidence="1" id="KW-0472">Membrane</keyword>
<dbReference type="RefSeq" id="WP_271092628.1">
    <property type="nucleotide sequence ID" value="NZ_JAPJZH010000030.1"/>
</dbReference>
<keyword evidence="1" id="KW-0812">Transmembrane</keyword>
<feature type="transmembrane region" description="Helical" evidence="1">
    <location>
        <begin position="396"/>
        <end position="416"/>
    </location>
</feature>
<feature type="transmembrane region" description="Helical" evidence="1">
    <location>
        <begin position="469"/>
        <end position="486"/>
    </location>
</feature>
<reference evidence="2" key="1">
    <citation type="submission" date="2022-11" db="EMBL/GenBank/DDBJ databases">
        <title>Hoeflea poritis sp. nov., isolated from scleractinian coral Porites lutea.</title>
        <authorList>
            <person name="Zhang G."/>
            <person name="Wei Q."/>
            <person name="Cai L."/>
        </authorList>
    </citation>
    <scope>NUCLEOTIDE SEQUENCE</scope>
    <source>
        <strain evidence="2">E7-10</strain>
    </source>
</reference>
<feature type="transmembrane region" description="Helical" evidence="1">
    <location>
        <begin position="357"/>
        <end position="375"/>
    </location>
</feature>
<feature type="transmembrane region" description="Helical" evidence="1">
    <location>
        <begin position="693"/>
        <end position="715"/>
    </location>
</feature>
<feature type="transmembrane region" description="Helical" evidence="1">
    <location>
        <begin position="668"/>
        <end position="687"/>
    </location>
</feature>
<evidence type="ECO:0000256" key="1">
    <source>
        <dbReference type="SAM" id="Phobius"/>
    </source>
</evidence>
<feature type="transmembrane region" description="Helical" evidence="1">
    <location>
        <begin position="638"/>
        <end position="656"/>
    </location>
</feature>
<accession>A0ABT4VVV1</accession>
<protein>
    <recommendedName>
        <fullName evidence="4">Beta-carotene 15,15'-monooxygenase</fullName>
    </recommendedName>
</protein>
<evidence type="ECO:0000313" key="3">
    <source>
        <dbReference type="Proteomes" id="UP001148313"/>
    </source>
</evidence>
<feature type="transmembrane region" description="Helical" evidence="1">
    <location>
        <begin position="202"/>
        <end position="221"/>
    </location>
</feature>
<dbReference type="Proteomes" id="UP001148313">
    <property type="component" value="Unassembled WGS sequence"/>
</dbReference>
<organism evidence="2 3">
    <name type="scientific">Hoeflea poritis</name>
    <dbReference type="NCBI Taxonomy" id="2993659"/>
    <lineage>
        <taxon>Bacteria</taxon>
        <taxon>Pseudomonadati</taxon>
        <taxon>Pseudomonadota</taxon>
        <taxon>Alphaproteobacteria</taxon>
        <taxon>Hyphomicrobiales</taxon>
        <taxon>Rhizobiaceae</taxon>
        <taxon>Hoeflea</taxon>
    </lineage>
</organism>
<feature type="transmembrane region" description="Helical" evidence="1">
    <location>
        <begin position="735"/>
        <end position="757"/>
    </location>
</feature>
<name>A0ABT4VVV1_9HYPH</name>
<gene>
    <name evidence="2" type="ORF">OOZ53_25605</name>
</gene>
<keyword evidence="1" id="KW-1133">Transmembrane helix</keyword>